<dbReference type="AlphaFoldDB" id="Q70CC6"/>
<dbReference type="RefSeq" id="XP_013228012.1">
    <property type="nucleotide sequence ID" value="XM_013372558.1"/>
</dbReference>
<keyword evidence="3" id="KW-1185">Reference proteome</keyword>
<reference evidence="1" key="2">
    <citation type="submission" date="2003-10" db="EMBL/GenBank/DDBJ databases">
        <authorList>
            <person name="Tomley F.M."/>
        </authorList>
    </citation>
    <scope>NUCLEOTIDE SEQUENCE</scope>
    <source>
        <strain evidence="1">Houghton</strain>
    </source>
</reference>
<sequence>MIRVGLLACYGGLLTSLAAPNFSLALSLRSTRAVSQESRAGSTLFLSIEQTAPTADDKTDECLAIINAVRTETVKDLLQGLTKAQDEEVTQSMKKLKPEEEGNPTAKTIAAKLAGTDATTCDSAANANAETYPGLVIPFSHDAKFDCGALIEATYTAGLSHLKESSFDPSTGKYNVAEAPFNDVAASNVAFLMSSKSTKVSCAATKDCKGGHNILFCYFIEPLQTGDAPFTTELYDALWEMETGPASTSVPSAATALLSLIVVLLTRP</sequence>
<reference evidence="1" key="1">
    <citation type="submission" date="2003-10" db="EMBL/GenBank/DDBJ databases">
        <title>Eimeria tenella sporozoites and merozoites differentially express glycosylphosphatidylinositol-anchored variant surface proteins.</title>
        <authorList>
            <person name="Tabares E."/>
            <person name="Ferguson D."/>
            <person name="Clark J."/>
            <person name="Soon P.E."/>
            <person name="Wan K.L."/>
            <person name="Tomley F."/>
        </authorList>
    </citation>
    <scope>NUCLEOTIDE SEQUENCE</scope>
    <source>
        <strain evidence="1">Houghton</strain>
    </source>
</reference>
<dbReference type="EMBL" id="AJ586548">
    <property type="protein sequence ID" value="CAE52309.1"/>
    <property type="molecule type" value="mRNA"/>
</dbReference>
<dbReference type="VEuPathDB" id="ToxoDB:ETH_00013165"/>
<reference evidence="2" key="4">
    <citation type="submission" date="2013-10" db="EMBL/GenBank/DDBJ databases">
        <authorList>
            <person name="Aslett M."/>
        </authorList>
    </citation>
    <scope>NUCLEOTIDE SEQUENCE [LARGE SCALE GENOMIC DNA]</scope>
    <source>
        <strain evidence="2">Houghton</strain>
    </source>
</reference>
<evidence type="ECO:0000313" key="1">
    <source>
        <dbReference type="EMBL" id="CAE52309.1"/>
    </source>
</evidence>
<dbReference type="OrthoDB" id="348012at2759"/>
<dbReference type="GeneID" id="25251799"/>
<protein>
    <submittedName>
        <fullName evidence="2">SAG family member (Sag18)</fullName>
    </submittedName>
    <submittedName>
        <fullName evidence="1">Surface antigen 18</fullName>
    </submittedName>
</protein>
<dbReference type="EMBL" id="HG673747">
    <property type="protein sequence ID" value="CDJ37174.1"/>
    <property type="molecule type" value="Genomic_DNA"/>
</dbReference>
<dbReference type="Proteomes" id="UP000030747">
    <property type="component" value="Unassembled WGS sequence"/>
</dbReference>
<organism evidence="1">
    <name type="scientific">Eimeria tenella</name>
    <name type="common">Coccidian parasite</name>
    <dbReference type="NCBI Taxonomy" id="5802"/>
    <lineage>
        <taxon>Eukaryota</taxon>
        <taxon>Sar</taxon>
        <taxon>Alveolata</taxon>
        <taxon>Apicomplexa</taxon>
        <taxon>Conoidasida</taxon>
        <taxon>Coccidia</taxon>
        <taxon>Eucoccidiorida</taxon>
        <taxon>Eimeriorina</taxon>
        <taxon>Eimeriidae</taxon>
        <taxon>Eimeria</taxon>
    </lineage>
</organism>
<name>Q70CC6_EIMTE</name>
<accession>Q70CC6</accession>
<gene>
    <name evidence="1" type="primary">sag18</name>
    <name evidence="2" type="ORF">ETH_00013165</name>
</gene>
<proteinExistence type="evidence at transcript level"/>
<reference evidence="2" key="3">
    <citation type="submission" date="2013-10" db="EMBL/GenBank/DDBJ databases">
        <title>Genomic analysis of the causative agents of coccidiosis in chickens.</title>
        <authorList>
            <person name="Reid A.J."/>
            <person name="Blake D."/>
            <person name="Billington K."/>
            <person name="Browne H."/>
            <person name="Dunn M."/>
            <person name="Hung S."/>
            <person name="Kawahara F."/>
            <person name="Miranda-Saavedra D."/>
            <person name="Mourier T."/>
            <person name="Nagra H."/>
            <person name="Otto T.D."/>
            <person name="Rawlings N."/>
            <person name="Sanchez A."/>
            <person name="Sanders M."/>
            <person name="Subramaniam C."/>
            <person name="Tay Y."/>
            <person name="Dear P."/>
            <person name="Doerig C."/>
            <person name="Gruber A."/>
            <person name="Parkinson J."/>
            <person name="Shirley M."/>
            <person name="Wan K.L."/>
            <person name="Berriman M."/>
            <person name="Tomley F."/>
            <person name="Pain A."/>
        </authorList>
    </citation>
    <scope>NUCLEOTIDE SEQUENCE [LARGE SCALE GENOMIC DNA]</scope>
    <source>
        <strain evidence="2">Houghton</strain>
    </source>
</reference>
<evidence type="ECO:0000313" key="2">
    <source>
        <dbReference type="EMBL" id="CDJ37174.1"/>
    </source>
</evidence>
<dbReference type="VEuPathDB" id="ToxoDB:ETH2_0631200"/>
<evidence type="ECO:0000313" key="3">
    <source>
        <dbReference type="Proteomes" id="UP000030747"/>
    </source>
</evidence>